<evidence type="ECO:0000313" key="10">
    <source>
        <dbReference type="Proteomes" id="UP000050786"/>
    </source>
</evidence>
<feature type="transmembrane region" description="Helical" evidence="7">
    <location>
        <begin position="124"/>
        <end position="150"/>
    </location>
</feature>
<evidence type="ECO:0000256" key="4">
    <source>
        <dbReference type="ARBA" id="ARBA00022989"/>
    </source>
</evidence>
<dbReference type="EC" id="1.9.3.1" evidence="9"/>
<dbReference type="GO" id="GO:0016491">
    <property type="term" value="F:oxidoreductase activity"/>
    <property type="evidence" value="ECO:0007669"/>
    <property type="project" value="UniProtKB-KW"/>
</dbReference>
<evidence type="ECO:0000256" key="7">
    <source>
        <dbReference type="SAM" id="Phobius"/>
    </source>
</evidence>
<reference evidence="10" key="1">
    <citation type="submission" date="2015-09" db="EMBL/GenBank/DDBJ databases">
        <authorList>
            <person name="Rodrigo-Torres L."/>
            <person name="Arahal D.R."/>
        </authorList>
    </citation>
    <scope>NUCLEOTIDE SEQUENCE [LARGE SCALE GENOMIC DNA]</scope>
    <source>
        <strain evidence="10">CECT 4293</strain>
    </source>
</reference>
<dbReference type="PANTHER" id="PTHR11403">
    <property type="entry name" value="CYTOCHROME C OXIDASE SUBUNIT III"/>
    <property type="match status" value="1"/>
</dbReference>
<evidence type="ECO:0000256" key="2">
    <source>
        <dbReference type="ARBA" id="ARBA00010581"/>
    </source>
</evidence>
<keyword evidence="9" id="KW-0560">Oxidoreductase</keyword>
<keyword evidence="3 6" id="KW-0812">Transmembrane</keyword>
<evidence type="ECO:0000256" key="6">
    <source>
        <dbReference type="RuleBase" id="RU003376"/>
    </source>
</evidence>
<evidence type="ECO:0000256" key="3">
    <source>
        <dbReference type="ARBA" id="ARBA00022692"/>
    </source>
</evidence>
<evidence type="ECO:0000259" key="8">
    <source>
        <dbReference type="PROSITE" id="PS50253"/>
    </source>
</evidence>
<dbReference type="InterPro" id="IPR013833">
    <property type="entry name" value="Cyt_c_oxidase_su3_a-hlx"/>
</dbReference>
<dbReference type="RefSeq" id="WP_058274909.1">
    <property type="nucleotide sequence ID" value="NZ_CYPS01000064.1"/>
</dbReference>
<dbReference type="EMBL" id="CYPS01000064">
    <property type="protein sequence ID" value="CUH44964.1"/>
    <property type="molecule type" value="Genomic_DNA"/>
</dbReference>
<feature type="transmembrane region" description="Helical" evidence="7">
    <location>
        <begin position="14"/>
        <end position="40"/>
    </location>
</feature>
<dbReference type="InterPro" id="IPR024791">
    <property type="entry name" value="Cyt_c/ubiquinol_Oxase_su3"/>
</dbReference>
<proteinExistence type="inferred from homology"/>
<comment type="similarity">
    <text evidence="2 6">Belongs to the cytochrome c oxidase subunit 3 family.</text>
</comment>
<sequence length="182" mass="19965">MSDTSLIDELPGELLMWVLIISELLVFGAGLIAFMAVRLTDPAGFAEAQSHLYRTGAAFNTAVLVTSGYLAAQALHWRRDCRRGIARLALIGAALLGVVFLVIKGVEYAGKAAQGITFETHPFFMFYYLLTGFHAAHVLAGVGILLLVAWRDDAHNIEAGAQFWHMVDLVWIMLFPVIYLLG</sequence>
<dbReference type="GO" id="GO:0004129">
    <property type="term" value="F:cytochrome-c oxidase activity"/>
    <property type="evidence" value="ECO:0007669"/>
    <property type="project" value="InterPro"/>
</dbReference>
<dbReference type="GO" id="GO:0005886">
    <property type="term" value="C:plasma membrane"/>
    <property type="evidence" value="ECO:0007669"/>
    <property type="project" value="UniProtKB-SubCell"/>
</dbReference>
<accession>A0A0N7LPE1</accession>
<dbReference type="InterPro" id="IPR035973">
    <property type="entry name" value="Cyt_c_oxidase_su3-like_sf"/>
</dbReference>
<evidence type="ECO:0000256" key="5">
    <source>
        <dbReference type="ARBA" id="ARBA00023136"/>
    </source>
</evidence>
<dbReference type="SUPFAM" id="SSF81452">
    <property type="entry name" value="Cytochrome c oxidase subunit III-like"/>
    <property type="match status" value="1"/>
</dbReference>
<keyword evidence="4 7" id="KW-1133">Transmembrane helix</keyword>
<dbReference type="InterPro" id="IPR000298">
    <property type="entry name" value="Cyt_c_oxidase-like_su3"/>
</dbReference>
<dbReference type="Gene3D" id="1.20.120.80">
    <property type="entry name" value="Cytochrome c oxidase, subunit III, four-helix bundle"/>
    <property type="match status" value="1"/>
</dbReference>
<dbReference type="Pfam" id="PF00510">
    <property type="entry name" value="COX3"/>
    <property type="match status" value="1"/>
</dbReference>
<feature type="domain" description="Heme-copper oxidase subunit III family profile" evidence="8">
    <location>
        <begin position="1"/>
        <end position="182"/>
    </location>
</feature>
<dbReference type="AlphaFoldDB" id="A0A0N7LPE1"/>
<protein>
    <submittedName>
        <fullName evidence="9">Cytochrome c oxidase subunit 3</fullName>
        <ecNumber evidence="9">1.9.3.1</ecNumber>
    </submittedName>
</protein>
<organism evidence="9 10">
    <name type="scientific">Ruegeria atlantica</name>
    <dbReference type="NCBI Taxonomy" id="81569"/>
    <lineage>
        <taxon>Bacteria</taxon>
        <taxon>Pseudomonadati</taxon>
        <taxon>Pseudomonadota</taxon>
        <taxon>Alphaproteobacteria</taxon>
        <taxon>Rhodobacterales</taxon>
        <taxon>Roseobacteraceae</taxon>
        <taxon>Ruegeria</taxon>
    </lineage>
</organism>
<keyword evidence="10" id="KW-1185">Reference proteome</keyword>
<evidence type="ECO:0000256" key="1">
    <source>
        <dbReference type="ARBA" id="ARBA00004141"/>
    </source>
</evidence>
<name>A0A0N7LPE1_9RHOB</name>
<feature type="transmembrane region" description="Helical" evidence="7">
    <location>
        <begin position="84"/>
        <end position="103"/>
    </location>
</feature>
<keyword evidence="5 7" id="KW-0472">Membrane</keyword>
<dbReference type="Proteomes" id="UP000050786">
    <property type="component" value="Unassembled WGS sequence"/>
</dbReference>
<evidence type="ECO:0000313" key="9">
    <source>
        <dbReference type="EMBL" id="CUH44964.1"/>
    </source>
</evidence>
<comment type="subcellular location">
    <subcellularLocation>
        <location evidence="6">Cell membrane</location>
        <topology evidence="6">Multi-pass membrane protein</topology>
    </subcellularLocation>
    <subcellularLocation>
        <location evidence="1">Membrane</location>
        <topology evidence="1">Multi-pass membrane protein</topology>
    </subcellularLocation>
</comment>
<dbReference type="PROSITE" id="PS50253">
    <property type="entry name" value="COX3"/>
    <property type="match status" value="1"/>
</dbReference>
<gene>
    <name evidence="9" type="primary">ctaE_2</name>
    <name evidence="9" type="ORF">RUM4293_03873</name>
</gene>
<dbReference type="PANTHER" id="PTHR11403:SF6">
    <property type="entry name" value="NITRIC OXIDE REDUCTASE SUBUNIT E"/>
    <property type="match status" value="1"/>
</dbReference>
<dbReference type="GO" id="GO:0019646">
    <property type="term" value="P:aerobic electron transport chain"/>
    <property type="evidence" value="ECO:0007669"/>
    <property type="project" value="InterPro"/>
</dbReference>
<feature type="transmembrane region" description="Helical" evidence="7">
    <location>
        <begin position="162"/>
        <end position="181"/>
    </location>
</feature>